<dbReference type="GO" id="GO:0006629">
    <property type="term" value="P:lipid metabolic process"/>
    <property type="evidence" value="ECO:0007669"/>
    <property type="project" value="InterPro"/>
</dbReference>
<evidence type="ECO:0000313" key="3">
    <source>
        <dbReference type="Proteomes" id="UP000238308"/>
    </source>
</evidence>
<feature type="domain" description="GP-PDE" evidence="1">
    <location>
        <begin position="10"/>
        <end position="247"/>
    </location>
</feature>
<name>A0A2T0XJA9_9BURK</name>
<protein>
    <submittedName>
        <fullName evidence="2">Glycerophosphoryl diester phosphodiesterase</fullName>
    </submittedName>
</protein>
<accession>A0A2T0XJA9</accession>
<dbReference type="PANTHER" id="PTHR46211">
    <property type="entry name" value="GLYCEROPHOSPHORYL DIESTER PHOSPHODIESTERASE"/>
    <property type="match status" value="1"/>
</dbReference>
<dbReference type="EMBL" id="PVTV01000011">
    <property type="protein sequence ID" value="PRY99023.1"/>
    <property type="molecule type" value="Genomic_DNA"/>
</dbReference>
<dbReference type="SUPFAM" id="SSF51695">
    <property type="entry name" value="PLC-like phosphodiesterases"/>
    <property type="match status" value="1"/>
</dbReference>
<dbReference type="RefSeq" id="WP_106226370.1">
    <property type="nucleotide sequence ID" value="NZ_PVTV01000011.1"/>
</dbReference>
<dbReference type="Gene3D" id="3.20.20.190">
    <property type="entry name" value="Phosphatidylinositol (PI) phosphodiesterase"/>
    <property type="match status" value="1"/>
</dbReference>
<gene>
    <name evidence="2" type="ORF">BCM14_0460</name>
</gene>
<dbReference type="InterPro" id="IPR017946">
    <property type="entry name" value="PLC-like_Pdiesterase_TIM-brl"/>
</dbReference>
<reference evidence="2 3" key="1">
    <citation type="submission" date="2018-03" db="EMBL/GenBank/DDBJ databases">
        <title>Genomic Encyclopedia of Type Strains, Phase III (KMG-III): the genomes of soil and plant-associated and newly described type strains.</title>
        <authorList>
            <person name="Whitman W."/>
        </authorList>
    </citation>
    <scope>NUCLEOTIDE SEQUENCE [LARGE SCALE GENOMIC DNA]</scope>
    <source>
        <strain evidence="2 3">MWH-P2sevCIIIb</strain>
    </source>
</reference>
<dbReference type="PROSITE" id="PS51704">
    <property type="entry name" value="GP_PDE"/>
    <property type="match status" value="1"/>
</dbReference>
<dbReference type="AlphaFoldDB" id="A0A2T0XJA9"/>
<evidence type="ECO:0000313" key="2">
    <source>
        <dbReference type="EMBL" id="PRY99023.1"/>
    </source>
</evidence>
<proteinExistence type="predicted"/>
<organism evidence="2 3">
    <name type="scientific">Jezberella montanilacus</name>
    <dbReference type="NCBI Taxonomy" id="323426"/>
    <lineage>
        <taxon>Bacteria</taxon>
        <taxon>Pseudomonadati</taxon>
        <taxon>Pseudomonadota</taxon>
        <taxon>Betaproteobacteria</taxon>
        <taxon>Burkholderiales</taxon>
        <taxon>Alcaligenaceae</taxon>
        <taxon>Jezberella</taxon>
    </lineage>
</organism>
<dbReference type="GO" id="GO:0008081">
    <property type="term" value="F:phosphoric diester hydrolase activity"/>
    <property type="evidence" value="ECO:0007669"/>
    <property type="project" value="InterPro"/>
</dbReference>
<dbReference type="Proteomes" id="UP000238308">
    <property type="component" value="Unassembled WGS sequence"/>
</dbReference>
<keyword evidence="3" id="KW-1185">Reference proteome</keyword>
<dbReference type="Pfam" id="PF03009">
    <property type="entry name" value="GDPD"/>
    <property type="match status" value="1"/>
</dbReference>
<comment type="caution">
    <text evidence="2">The sequence shown here is derived from an EMBL/GenBank/DDBJ whole genome shotgun (WGS) entry which is preliminary data.</text>
</comment>
<dbReference type="InterPro" id="IPR030395">
    <property type="entry name" value="GP_PDE_dom"/>
</dbReference>
<dbReference type="NCBIfam" id="NF006989">
    <property type="entry name" value="PRK09454.1"/>
    <property type="match status" value="1"/>
</dbReference>
<dbReference type="CDD" id="cd08562">
    <property type="entry name" value="GDPD_EcUgpQ_like"/>
    <property type="match status" value="1"/>
</dbReference>
<sequence length="247" mass="27217">MKQLSPWPYPKLIAHRGAGKLAPENTLAALRLGQHFGYSAFEFDVKLTRDRIAILLHDADLARTTNGLGRAEDWLFSDLAQLNAGGWHSKEYSGEPIPTLQNIAQYLISNGLGCNIEIKPTPGLETITGEMVAKCAQQYWASVQVKPVLSSFSYDSLAAAKTICPAMPRGFLTNELPENWLQILTDLDCASIHLSHKTLTQTTVDAIKRAGFRVCAWTVNDPKMAQDMLQWGVDSVITDCVDTIAPF</sequence>
<evidence type="ECO:0000259" key="1">
    <source>
        <dbReference type="PROSITE" id="PS51704"/>
    </source>
</evidence>
<dbReference type="PANTHER" id="PTHR46211:SF1">
    <property type="entry name" value="GLYCEROPHOSPHODIESTER PHOSPHODIESTERASE, CYTOPLASMIC"/>
    <property type="match status" value="1"/>
</dbReference>
<dbReference type="OrthoDB" id="9795622at2"/>